<feature type="compositionally biased region" description="Low complexity" evidence="5">
    <location>
        <begin position="209"/>
        <end position="241"/>
    </location>
</feature>
<dbReference type="InterPro" id="IPR019999">
    <property type="entry name" value="Anth_synth_I-like"/>
</dbReference>
<feature type="region of interest" description="Disordered" evidence="5">
    <location>
        <begin position="197"/>
        <end position="241"/>
    </location>
</feature>
<gene>
    <name evidence="9" type="primary">pabB</name>
    <name evidence="9" type="ORF">ACFFN1_11235</name>
</gene>
<sequence>MSRILIIDHDDSFTYNLVDFIATLTGTTPDVISHRSNPAVLDDLTSYDAVVISPGPGTPEEPSDIGISSRVLAEVPIPLLGVCLGHEALALACGGTIGQAAEPRHGRTSTLSHTGTGVFTGVPAGTEVVRYHSLTVTDPGPHLNVTARAEDGTIMGLTHRSRPAWSVQFHPESIATAAGRQILANFLALAADWNATHRPEHDSHRAADPSPSAERTPAPEAAAERTPAPEAAAGPAADGSGAPVAGELAALPGLRLVHQTHPLTVPAEAVFTGIFADSTHAFWFDSRDPAHPDGRFSILGDASGPLAHRVTADVPAGTLTVTGPAGEQTITSGFFDWLAGEEAGMREIRSTIKLPDTGCGFALGWIGSLGYELKAECGGSAAHASPLPDAQLLFADRAIIIDHHTGTAHLLALTTPAHEASTEAWFAAAAHALTASGPVPPPSDLPITGDLTLRHDRDAYEALIDRCHEHVWAGESYEICLTNELSGEARLPIVETYRRLRATSRSPRAGLLHFGEIGVLSTSPERFLAITADRQATSKPIKGTRPRSSDPQADALMRAELQASEKERAENLMIVDLVRHDLTHTAVPGSIEVPQFLEVESYATVHQLVSTVRSQLAEDTGVVDCLRACFPGGSMTGAPKLRTMEIIDDLEAGPRGIYSGALGYFSLSGALDLSMVIRTLVITAGGFSYGVGGAITALSDPSAEFEETAVKAEPLLRLLGAQFPGRDRKSR</sequence>
<proteinExistence type="inferred from homology"/>
<dbReference type="PRINTS" id="PR00099">
    <property type="entry name" value="CPSGATASE"/>
</dbReference>
<dbReference type="InterPro" id="IPR006221">
    <property type="entry name" value="TrpG/PapA_dom"/>
</dbReference>
<organism evidence="9 10">
    <name type="scientific">Brevibacterium otitidis</name>
    <dbReference type="NCBI Taxonomy" id="53364"/>
    <lineage>
        <taxon>Bacteria</taxon>
        <taxon>Bacillati</taxon>
        <taxon>Actinomycetota</taxon>
        <taxon>Actinomycetes</taxon>
        <taxon>Micrococcales</taxon>
        <taxon>Brevibacteriaceae</taxon>
        <taxon>Brevibacterium</taxon>
    </lineage>
</organism>
<dbReference type="PANTHER" id="PTHR11236:SF18">
    <property type="entry name" value="AMINODEOXYCHORISMATE SYNTHASE"/>
    <property type="match status" value="1"/>
</dbReference>
<evidence type="ECO:0000256" key="4">
    <source>
        <dbReference type="ARBA" id="ARBA00022962"/>
    </source>
</evidence>
<dbReference type="CDD" id="cd01743">
    <property type="entry name" value="GATase1_Anthranilate_Synthase"/>
    <property type="match status" value="1"/>
</dbReference>
<evidence type="ECO:0000259" key="7">
    <source>
        <dbReference type="Pfam" id="PF00425"/>
    </source>
</evidence>
<evidence type="ECO:0000256" key="5">
    <source>
        <dbReference type="SAM" id="MobiDB-lite"/>
    </source>
</evidence>
<keyword evidence="3 9" id="KW-0808">Transferase</keyword>
<keyword evidence="4" id="KW-0315">Glutamine amidotransferase</keyword>
<dbReference type="RefSeq" id="WP_376840826.1">
    <property type="nucleotide sequence ID" value="NZ_JBHMAU010000068.1"/>
</dbReference>
<protein>
    <recommendedName>
        <fullName evidence="2">aminodeoxychorismate synthase</fullName>
        <ecNumber evidence="2">2.6.1.85</ecNumber>
    </recommendedName>
</protein>
<comment type="caution">
    <text evidence="9">The sequence shown here is derived from an EMBL/GenBank/DDBJ whole genome shotgun (WGS) entry which is preliminary data.</text>
</comment>
<dbReference type="EMBL" id="JBHMAU010000068">
    <property type="protein sequence ID" value="MFB9776963.1"/>
    <property type="molecule type" value="Genomic_DNA"/>
</dbReference>
<name>A0ABV5X3E7_9MICO</name>
<dbReference type="PRINTS" id="PR00097">
    <property type="entry name" value="ANTSNTHASEII"/>
</dbReference>
<dbReference type="InterPro" id="IPR005802">
    <property type="entry name" value="ADC_synth_comp_1"/>
</dbReference>
<dbReference type="Pfam" id="PF04715">
    <property type="entry name" value="Anth_synt_I_N"/>
    <property type="match status" value="1"/>
</dbReference>
<dbReference type="PRINTS" id="PR00096">
    <property type="entry name" value="GATASE"/>
</dbReference>
<keyword evidence="9" id="KW-0032">Aminotransferase</keyword>
<dbReference type="InterPro" id="IPR015890">
    <property type="entry name" value="Chorismate_C"/>
</dbReference>
<dbReference type="Proteomes" id="UP001589707">
    <property type="component" value="Unassembled WGS sequence"/>
</dbReference>
<dbReference type="InterPro" id="IPR006805">
    <property type="entry name" value="Anth_synth_I_N"/>
</dbReference>
<dbReference type="GO" id="GO:0046820">
    <property type="term" value="F:4-amino-4-deoxychorismate synthase activity"/>
    <property type="evidence" value="ECO:0007669"/>
    <property type="project" value="UniProtKB-EC"/>
</dbReference>
<keyword evidence="10" id="KW-1185">Reference proteome</keyword>
<comment type="similarity">
    <text evidence="1">In the C-terminal section; belongs to the anthranilate synthase component I family.</text>
</comment>
<dbReference type="Pfam" id="PF00425">
    <property type="entry name" value="Chorismate_bind"/>
    <property type="match status" value="1"/>
</dbReference>
<evidence type="ECO:0000256" key="3">
    <source>
        <dbReference type="ARBA" id="ARBA00022679"/>
    </source>
</evidence>
<dbReference type="SUPFAM" id="SSF56322">
    <property type="entry name" value="ADC synthase"/>
    <property type="match status" value="1"/>
</dbReference>
<evidence type="ECO:0000313" key="10">
    <source>
        <dbReference type="Proteomes" id="UP001589707"/>
    </source>
</evidence>
<accession>A0ABV5X3E7</accession>
<feature type="domain" description="Glutamine amidotransferase" evidence="6">
    <location>
        <begin position="5"/>
        <end position="187"/>
    </location>
</feature>
<feature type="domain" description="Anthranilate synthase component I N-terminal" evidence="8">
    <location>
        <begin position="275"/>
        <end position="408"/>
    </location>
</feature>
<dbReference type="InterPro" id="IPR005801">
    <property type="entry name" value="ADC_synthase"/>
</dbReference>
<evidence type="ECO:0000313" key="9">
    <source>
        <dbReference type="EMBL" id="MFB9776963.1"/>
    </source>
</evidence>
<evidence type="ECO:0000259" key="8">
    <source>
        <dbReference type="Pfam" id="PF04715"/>
    </source>
</evidence>
<evidence type="ECO:0000259" key="6">
    <source>
        <dbReference type="Pfam" id="PF00117"/>
    </source>
</evidence>
<evidence type="ECO:0000256" key="1">
    <source>
        <dbReference type="ARBA" id="ARBA00005970"/>
    </source>
</evidence>
<dbReference type="Gene3D" id="3.60.120.10">
    <property type="entry name" value="Anthranilate synthase"/>
    <property type="match status" value="1"/>
</dbReference>
<dbReference type="NCBIfam" id="TIGR00566">
    <property type="entry name" value="trpG_papA"/>
    <property type="match status" value="1"/>
</dbReference>
<dbReference type="Pfam" id="PF00117">
    <property type="entry name" value="GATase"/>
    <property type="match status" value="1"/>
</dbReference>
<dbReference type="NCBIfam" id="TIGR00553">
    <property type="entry name" value="pabB"/>
    <property type="match status" value="1"/>
</dbReference>
<dbReference type="InterPro" id="IPR017926">
    <property type="entry name" value="GATASE"/>
</dbReference>
<reference evidence="9 10" key="1">
    <citation type="submission" date="2024-09" db="EMBL/GenBank/DDBJ databases">
        <authorList>
            <person name="Sun Q."/>
            <person name="Mori K."/>
        </authorList>
    </citation>
    <scope>NUCLEOTIDE SEQUENCE [LARGE SCALE GENOMIC DNA]</scope>
    <source>
        <strain evidence="9 10">JCM 11683</strain>
    </source>
</reference>
<feature type="compositionally biased region" description="Basic and acidic residues" evidence="5">
    <location>
        <begin position="197"/>
        <end position="207"/>
    </location>
</feature>
<dbReference type="Gene3D" id="3.40.50.880">
    <property type="match status" value="1"/>
</dbReference>
<evidence type="ECO:0000256" key="2">
    <source>
        <dbReference type="ARBA" id="ARBA00013139"/>
    </source>
</evidence>
<dbReference type="PROSITE" id="PS51273">
    <property type="entry name" value="GATASE_TYPE_1"/>
    <property type="match status" value="1"/>
</dbReference>
<dbReference type="EC" id="2.6.1.85" evidence="2"/>
<dbReference type="SUPFAM" id="SSF52317">
    <property type="entry name" value="Class I glutamine amidotransferase-like"/>
    <property type="match status" value="1"/>
</dbReference>
<dbReference type="PANTHER" id="PTHR11236">
    <property type="entry name" value="AMINOBENZOATE/ANTHRANILATE SYNTHASE"/>
    <property type="match status" value="1"/>
</dbReference>
<feature type="domain" description="Chorismate-utilising enzyme C-terminal" evidence="7">
    <location>
        <begin position="457"/>
        <end position="711"/>
    </location>
</feature>
<dbReference type="InterPro" id="IPR029062">
    <property type="entry name" value="Class_I_gatase-like"/>
</dbReference>